<dbReference type="RefSeq" id="WP_193913737.1">
    <property type="nucleotide sequence ID" value="NZ_JADEXS020000001.1"/>
</dbReference>
<dbReference type="SUPFAM" id="SSF52540">
    <property type="entry name" value="P-loop containing nucleoside triphosphate hydrolases"/>
    <property type="match status" value="1"/>
</dbReference>
<dbReference type="EMBL" id="JADEXS010000028">
    <property type="protein sequence ID" value="MBE9021575.1"/>
    <property type="molecule type" value="Genomic_DNA"/>
</dbReference>
<organism evidence="5 6">
    <name type="scientific">Desmonostoc muscorum LEGE 12446</name>
    <dbReference type="NCBI Taxonomy" id="1828758"/>
    <lineage>
        <taxon>Bacteria</taxon>
        <taxon>Bacillati</taxon>
        <taxon>Cyanobacteriota</taxon>
        <taxon>Cyanophyceae</taxon>
        <taxon>Nostocales</taxon>
        <taxon>Nostocaceae</taxon>
        <taxon>Desmonostoc</taxon>
    </lineage>
</organism>
<feature type="repeat" description="WD" evidence="3">
    <location>
        <begin position="1060"/>
        <end position="1101"/>
    </location>
</feature>
<keyword evidence="6" id="KW-1185">Reference proteome</keyword>
<keyword evidence="2" id="KW-0677">Repeat</keyword>
<dbReference type="Gene3D" id="3.40.50.300">
    <property type="entry name" value="P-loop containing nucleotide triphosphate hydrolases"/>
    <property type="match status" value="1"/>
</dbReference>
<gene>
    <name evidence="5" type="ORF">IQ276_03590</name>
</gene>
<comment type="caution">
    <text evidence="5">The sequence shown here is derived from an EMBL/GenBank/DDBJ whole genome shotgun (WGS) entry which is preliminary data.</text>
</comment>
<proteinExistence type="predicted"/>
<dbReference type="PROSITE" id="PS50082">
    <property type="entry name" value="WD_REPEATS_2"/>
    <property type="match status" value="13"/>
</dbReference>
<dbReference type="InterPro" id="IPR002182">
    <property type="entry name" value="NB-ARC"/>
</dbReference>
<feature type="domain" description="NB-ARC" evidence="4">
    <location>
        <begin position="114"/>
        <end position="211"/>
    </location>
</feature>
<keyword evidence="1 3" id="KW-0853">WD repeat</keyword>
<name>A0A8J6ZI57_DESMC</name>
<feature type="repeat" description="WD" evidence="3">
    <location>
        <begin position="850"/>
        <end position="891"/>
    </location>
</feature>
<evidence type="ECO:0000256" key="2">
    <source>
        <dbReference type="ARBA" id="ARBA00022737"/>
    </source>
</evidence>
<dbReference type="InterPro" id="IPR001646">
    <property type="entry name" value="5peptide_repeat"/>
</dbReference>
<dbReference type="PROSITE" id="PS50294">
    <property type="entry name" value="WD_REPEATS_REGION"/>
    <property type="match status" value="13"/>
</dbReference>
<feature type="repeat" description="WD" evidence="3">
    <location>
        <begin position="934"/>
        <end position="975"/>
    </location>
</feature>
<feature type="repeat" description="WD" evidence="3">
    <location>
        <begin position="892"/>
        <end position="933"/>
    </location>
</feature>
<dbReference type="SUPFAM" id="SSF50978">
    <property type="entry name" value="WD40 repeat-like"/>
    <property type="match status" value="2"/>
</dbReference>
<feature type="repeat" description="WD" evidence="3">
    <location>
        <begin position="724"/>
        <end position="765"/>
    </location>
</feature>
<dbReference type="AlphaFoldDB" id="A0A8J6ZI57"/>
<accession>A0A8J6ZI57</accession>
<reference evidence="5" key="1">
    <citation type="submission" date="2020-10" db="EMBL/GenBank/DDBJ databases">
        <authorList>
            <person name="Castelo-Branco R."/>
            <person name="Eusebio N."/>
            <person name="Adriana R."/>
            <person name="Vieira A."/>
            <person name="Brugerolle De Fraissinette N."/>
            <person name="Rezende De Castro R."/>
            <person name="Schneider M.P."/>
            <person name="Vasconcelos V."/>
            <person name="Leao P.N."/>
        </authorList>
    </citation>
    <scope>NUCLEOTIDE SEQUENCE</scope>
    <source>
        <strain evidence="5">LEGE 12446</strain>
    </source>
</reference>
<dbReference type="CDD" id="cd00200">
    <property type="entry name" value="WD40"/>
    <property type="match status" value="2"/>
</dbReference>
<dbReference type="Pfam" id="PF00805">
    <property type="entry name" value="Pentapeptide"/>
    <property type="match status" value="1"/>
</dbReference>
<dbReference type="InterPro" id="IPR020472">
    <property type="entry name" value="WD40_PAC1"/>
</dbReference>
<evidence type="ECO:0000256" key="3">
    <source>
        <dbReference type="PROSITE-ProRule" id="PRU00221"/>
    </source>
</evidence>
<dbReference type="PROSITE" id="PS00678">
    <property type="entry name" value="WD_REPEATS_1"/>
    <property type="match status" value="13"/>
</dbReference>
<feature type="repeat" description="WD" evidence="3">
    <location>
        <begin position="640"/>
        <end position="681"/>
    </location>
</feature>
<feature type="repeat" description="WD" evidence="3">
    <location>
        <begin position="976"/>
        <end position="1017"/>
    </location>
</feature>
<dbReference type="Pfam" id="PF00931">
    <property type="entry name" value="NB-ARC"/>
    <property type="match status" value="1"/>
</dbReference>
<dbReference type="PANTHER" id="PTHR19848">
    <property type="entry name" value="WD40 REPEAT PROTEIN"/>
    <property type="match status" value="1"/>
</dbReference>
<feature type="repeat" description="WD" evidence="3">
    <location>
        <begin position="808"/>
        <end position="849"/>
    </location>
</feature>
<dbReference type="SUPFAM" id="SSF141571">
    <property type="entry name" value="Pentapeptide repeat-like"/>
    <property type="match status" value="1"/>
</dbReference>
<feature type="repeat" description="WD" evidence="3">
    <location>
        <begin position="598"/>
        <end position="639"/>
    </location>
</feature>
<evidence type="ECO:0000313" key="6">
    <source>
        <dbReference type="Proteomes" id="UP000622533"/>
    </source>
</evidence>
<dbReference type="InterPro" id="IPR036322">
    <property type="entry name" value="WD40_repeat_dom_sf"/>
</dbReference>
<protein>
    <submittedName>
        <fullName evidence="5">PD40 domain-containing protein</fullName>
    </submittedName>
</protein>
<dbReference type="InterPro" id="IPR019775">
    <property type="entry name" value="WD40_repeat_CS"/>
</dbReference>
<sequence length="1180" mass="128365">MSRSLKVRLDYVEKVKLALKRNGYPSQKSFAQELGLALATVNKFFTGKGIDYANFQEICLKLALDWQAIADLGDATPQEPVSVKSELKLVNTHRDWGEAIDVSAFYGRTVELATLQQWIIGDRARLVALLGMGGIGKTALGVKLAQQIQEQFEFLIWRSLRNAPPVKDILADLILFLSNQQEINLPESINGKLSRLLTYLRSSRCLIILDNAESILEGGEYAGHYREGYEDYGELLRLVGETAHTSCMVLTSREKPAEIAALEGEIEPVRSFQITGLNVAETENILKNKGIWAGDDETKKLNDCYRGNPLALKIVSTSIQEIFAGNIGDFLSHGTAVFNGIRLLLEQQTNRLSELEKQIMYWLAINREPTSISELREDIVATLSVGELLEAVESLLRRSLIEKTANGFTQQPVIMEYMTERLIERVSKEIAAGKIDLIMNHALIKATAKDYIREIQIRLILEPIAERISSKFSFKQNIEQQINLILDHLRTGFSASTGYGGGNLINLSNQLQINLTNYDFSHLNIWQADLRQVNLLGVNFTGADLGKSVFAETLSNILCVAFSPDGKLLACGDFEGKTYLCQVANDKQFETMRLAKTLVGHTNWVTSVRFSLDGSKLATGSLDTSVKLWDVSSGVCLFTLHSNTSAIMSISFSPDGNTLATGSFDSSVRLWDVDSGVCLLTLHGHSSTTTSVSFSPDGSTIASGSYDQTVKLWDVHSGLALKTFHGHKSIVYSITFSPDGSIIASGSFDKTIKLWDVDSGVALKTLHDHNSGIMAVSFSPDGSIIASGSLDETIKLWDVHSGVVLRTLYCRNSGISSISFSPDGSTVASSSLDQTVRLWDVSKGAVSTTLYGYNNGITSIKFSPDGSIIASGSFDQTLRLWDVSKGLVSKILHGHSNLVVSISFSPDGSIVASSSYDQTIKLWDVYSGVTLKTLHDRNSGVTSITFSPDGSIIASGGSDQTVKLWDVHSGMVLKTFHGHKSIVYSIIFSPDGSVIASSSYDQTVILWDVHSGVALTTLLGHNNSVTLIDFSPDGCILASGSLDQTVKLWDVKSGVVLETLHGHSREIYSVSFSPDGSIIASGGFDSEIRLWDVATGKCLTVLQGHTNGIWAVSFSPDGSILASGSHDGTVKLWDVATGECIRTLRGDRLYEGMNITGVTGLTAAQRETLKVLGAVESESQ</sequence>
<dbReference type="InterPro" id="IPR027417">
    <property type="entry name" value="P-loop_NTPase"/>
</dbReference>
<evidence type="ECO:0000313" key="5">
    <source>
        <dbReference type="EMBL" id="MBE9021575.1"/>
    </source>
</evidence>
<dbReference type="Pfam" id="PF00400">
    <property type="entry name" value="WD40"/>
    <property type="match status" value="14"/>
</dbReference>
<feature type="repeat" description="WD" evidence="3">
    <location>
        <begin position="682"/>
        <end position="723"/>
    </location>
</feature>
<dbReference type="InterPro" id="IPR001680">
    <property type="entry name" value="WD40_rpt"/>
</dbReference>
<dbReference type="SMART" id="SM00320">
    <property type="entry name" value="WD40"/>
    <property type="match status" value="14"/>
</dbReference>
<dbReference type="InterPro" id="IPR015943">
    <property type="entry name" value="WD40/YVTN_repeat-like_dom_sf"/>
</dbReference>
<dbReference type="PRINTS" id="PR00320">
    <property type="entry name" value="GPROTEINBRPT"/>
</dbReference>
<dbReference type="PRINTS" id="PR00364">
    <property type="entry name" value="DISEASERSIST"/>
</dbReference>
<dbReference type="Proteomes" id="UP000622533">
    <property type="component" value="Unassembled WGS sequence"/>
</dbReference>
<dbReference type="PANTHER" id="PTHR19848:SF8">
    <property type="entry name" value="F-BOX AND WD REPEAT DOMAIN CONTAINING 7"/>
    <property type="match status" value="1"/>
</dbReference>
<dbReference type="GO" id="GO:0043531">
    <property type="term" value="F:ADP binding"/>
    <property type="evidence" value="ECO:0007669"/>
    <property type="project" value="InterPro"/>
</dbReference>
<feature type="repeat" description="WD" evidence="3">
    <location>
        <begin position="1102"/>
        <end position="1143"/>
    </location>
</feature>
<evidence type="ECO:0000256" key="1">
    <source>
        <dbReference type="ARBA" id="ARBA00022574"/>
    </source>
</evidence>
<feature type="repeat" description="WD" evidence="3">
    <location>
        <begin position="1018"/>
        <end position="1059"/>
    </location>
</feature>
<feature type="repeat" description="WD" evidence="3">
    <location>
        <begin position="766"/>
        <end position="807"/>
    </location>
</feature>
<dbReference type="Gene3D" id="2.130.10.10">
    <property type="entry name" value="YVTN repeat-like/Quinoprotein amine dehydrogenase"/>
    <property type="match status" value="5"/>
</dbReference>
<evidence type="ECO:0000259" key="4">
    <source>
        <dbReference type="Pfam" id="PF00931"/>
    </source>
</evidence>